<dbReference type="AlphaFoldDB" id="A0A2H1X0B4"/>
<sequence>MEDEFMSKKNVGRGIFYVFEWRLLGDKSLWDDLGATGRRYEDFMSTLRCVIKFGRDTDATLQLTYTRTNSSPKISLEMAFQIRTTLYNYTNLVLLGNTIYDGPLFLREENPPMDSLNFGEARRNSYFLNRHPGKPARQASAPDMSDYDPTVRLLLTKNHPVPTPAFRVRAPVNPLSNPQLRNIQP</sequence>
<proteinExistence type="predicted"/>
<protein>
    <submittedName>
        <fullName evidence="1">SFRICE_029870</fullName>
    </submittedName>
</protein>
<evidence type="ECO:0000313" key="1">
    <source>
        <dbReference type="EMBL" id="SOQ58698.1"/>
    </source>
</evidence>
<dbReference type="EMBL" id="ODYU01012407">
    <property type="protein sequence ID" value="SOQ58698.1"/>
    <property type="molecule type" value="Genomic_DNA"/>
</dbReference>
<reference evidence="1" key="1">
    <citation type="submission" date="2016-07" db="EMBL/GenBank/DDBJ databases">
        <authorList>
            <person name="Bretaudeau A."/>
        </authorList>
    </citation>
    <scope>NUCLEOTIDE SEQUENCE</scope>
    <source>
        <strain evidence="1">Rice</strain>
        <tissue evidence="1">Whole body</tissue>
    </source>
</reference>
<organism evidence="1">
    <name type="scientific">Spodoptera frugiperda</name>
    <name type="common">Fall armyworm</name>
    <dbReference type="NCBI Taxonomy" id="7108"/>
    <lineage>
        <taxon>Eukaryota</taxon>
        <taxon>Metazoa</taxon>
        <taxon>Ecdysozoa</taxon>
        <taxon>Arthropoda</taxon>
        <taxon>Hexapoda</taxon>
        <taxon>Insecta</taxon>
        <taxon>Pterygota</taxon>
        <taxon>Neoptera</taxon>
        <taxon>Endopterygota</taxon>
        <taxon>Lepidoptera</taxon>
        <taxon>Glossata</taxon>
        <taxon>Ditrysia</taxon>
        <taxon>Noctuoidea</taxon>
        <taxon>Noctuidae</taxon>
        <taxon>Amphipyrinae</taxon>
        <taxon>Spodoptera</taxon>
    </lineage>
</organism>
<gene>
    <name evidence="1" type="ORF">SFRICE_029870</name>
</gene>
<accession>A0A2H1X0B4</accession>
<name>A0A2H1X0B4_SPOFR</name>